<gene>
    <name evidence="1" type="ORF">DHEL01_v202225</name>
</gene>
<dbReference type="InParanoid" id="A0A2P5IA49"/>
<accession>A0A2P5IA49</accession>
<evidence type="ECO:0000313" key="2">
    <source>
        <dbReference type="Proteomes" id="UP000094444"/>
    </source>
</evidence>
<dbReference type="Proteomes" id="UP000094444">
    <property type="component" value="Unassembled WGS sequence"/>
</dbReference>
<name>A0A2P5IA49_DIAHE</name>
<dbReference type="AlphaFoldDB" id="A0A2P5IA49"/>
<proteinExistence type="predicted"/>
<dbReference type="EMBL" id="MAVT02000118">
    <property type="protein sequence ID" value="POS79377.1"/>
    <property type="molecule type" value="Genomic_DNA"/>
</dbReference>
<evidence type="ECO:0000313" key="1">
    <source>
        <dbReference type="EMBL" id="POS79377.1"/>
    </source>
</evidence>
<comment type="caution">
    <text evidence="1">The sequence shown here is derived from an EMBL/GenBank/DDBJ whole genome shotgun (WGS) entry which is preliminary data.</text>
</comment>
<organism evidence="1 2">
    <name type="scientific">Diaporthe helianthi</name>
    <dbReference type="NCBI Taxonomy" id="158607"/>
    <lineage>
        <taxon>Eukaryota</taxon>
        <taxon>Fungi</taxon>
        <taxon>Dikarya</taxon>
        <taxon>Ascomycota</taxon>
        <taxon>Pezizomycotina</taxon>
        <taxon>Sordariomycetes</taxon>
        <taxon>Sordariomycetidae</taxon>
        <taxon>Diaporthales</taxon>
        <taxon>Diaporthaceae</taxon>
        <taxon>Diaporthe</taxon>
    </lineage>
</organism>
<reference evidence="1" key="1">
    <citation type="submission" date="2017-09" db="EMBL/GenBank/DDBJ databases">
        <title>Polyketide synthases of a Diaporthe helianthi virulent isolate.</title>
        <authorList>
            <person name="Baroncelli R."/>
        </authorList>
    </citation>
    <scope>NUCLEOTIDE SEQUENCE [LARGE SCALE GENOMIC DNA]</scope>
    <source>
        <strain evidence="1">7/96</strain>
    </source>
</reference>
<protein>
    <submittedName>
        <fullName evidence="1">Uncharacterized protein</fullName>
    </submittedName>
</protein>
<sequence length="114" mass="12393">MYNPARVLCISLFHGNIGQGARSKQVIAWKESAGDCGRNEESVPPVCHLQVVMDRDALYRSNRTLALKPAERLTIKPPRWAGGLPAVVIGASGMAHFPPALHLPRDGCILARLD</sequence>
<keyword evidence="2" id="KW-1185">Reference proteome</keyword>